<feature type="region of interest" description="Disordered" evidence="3">
    <location>
        <begin position="1173"/>
        <end position="1192"/>
    </location>
</feature>
<dbReference type="InterPro" id="IPR038765">
    <property type="entry name" value="Papain-like_cys_pep_sf"/>
</dbReference>
<feature type="compositionally biased region" description="Basic and acidic residues" evidence="3">
    <location>
        <begin position="481"/>
        <end position="493"/>
    </location>
</feature>
<dbReference type="InterPro" id="IPR056409">
    <property type="entry name" value="Ig_CYK3_C"/>
</dbReference>
<feature type="compositionally biased region" description="Low complexity" evidence="3">
    <location>
        <begin position="203"/>
        <end position="212"/>
    </location>
</feature>
<feature type="compositionally biased region" description="Polar residues" evidence="3">
    <location>
        <begin position="232"/>
        <end position="247"/>
    </location>
</feature>
<protein>
    <submittedName>
        <fullName evidence="5">SH3 domain protein (Cyk3), putative (AFU_orthologue AFUA_5G03400)</fullName>
    </submittedName>
</protein>
<reference evidence="6" key="2">
    <citation type="journal article" date="2009" name="Fungal Genet. Biol.">
        <title>The 2008 update of the Aspergillus nidulans genome annotation: a community effort.</title>
        <authorList>
            <person name="Wortman J.R."/>
            <person name="Gilsenan J.M."/>
            <person name="Joardar V."/>
            <person name="Deegan J."/>
            <person name="Clutterbuck J."/>
            <person name="Andersen M.R."/>
            <person name="Archer D."/>
            <person name="Bencina M."/>
            <person name="Braus G."/>
            <person name="Coutinho P."/>
            <person name="von Dohren H."/>
            <person name="Doonan J."/>
            <person name="Driessen A.J."/>
            <person name="Durek P."/>
            <person name="Espeso E."/>
            <person name="Fekete E."/>
            <person name="Flipphi M."/>
            <person name="Estrada C.G."/>
            <person name="Geysens S."/>
            <person name="Goldman G."/>
            <person name="de Groot P.W."/>
            <person name="Hansen K."/>
            <person name="Harris S.D."/>
            <person name="Heinekamp T."/>
            <person name="Helmstaedt K."/>
            <person name="Henrissat B."/>
            <person name="Hofmann G."/>
            <person name="Homan T."/>
            <person name="Horio T."/>
            <person name="Horiuchi H."/>
            <person name="James S."/>
            <person name="Jones M."/>
            <person name="Karaffa L."/>
            <person name="Karanyi Z."/>
            <person name="Kato M."/>
            <person name="Keller N."/>
            <person name="Kelly D.E."/>
            <person name="Kiel J.A."/>
            <person name="Kim J.M."/>
            <person name="van der Klei I.J."/>
            <person name="Klis F.M."/>
            <person name="Kovalchuk A."/>
            <person name="Krasevec N."/>
            <person name="Kubicek C.P."/>
            <person name="Liu B."/>
            <person name="Maccabe A."/>
            <person name="Meyer V."/>
            <person name="Mirabito P."/>
            <person name="Miskei M."/>
            <person name="Mos M."/>
            <person name="Mullins J."/>
            <person name="Nelson D.R."/>
            <person name="Nielsen J."/>
            <person name="Oakley B.R."/>
            <person name="Osmani S.A."/>
            <person name="Pakula T."/>
            <person name="Paszewski A."/>
            <person name="Paulsen I."/>
            <person name="Pilsyk S."/>
            <person name="Pocsi I."/>
            <person name="Punt P.J."/>
            <person name="Ram A.F."/>
            <person name="Ren Q."/>
            <person name="Robellet X."/>
            <person name="Robson G."/>
            <person name="Seiboth B."/>
            <person name="van Solingen P."/>
            <person name="Specht T."/>
            <person name="Sun J."/>
            <person name="Taheri-Talesh N."/>
            <person name="Takeshita N."/>
            <person name="Ussery D."/>
            <person name="vanKuyk P.A."/>
            <person name="Visser H."/>
            <person name="van de Vondervoort P.J."/>
            <person name="de Vries R.P."/>
            <person name="Walton J."/>
            <person name="Xiang X."/>
            <person name="Xiong Y."/>
            <person name="Zeng A.P."/>
            <person name="Brandt B.W."/>
            <person name="Cornell M.J."/>
            <person name="van den Hondel C.A."/>
            <person name="Visser J."/>
            <person name="Oliver S.G."/>
            <person name="Turner G."/>
        </authorList>
    </citation>
    <scope>GENOME REANNOTATION</scope>
    <source>
        <strain evidence="6">FGSC A4 / ATCC 38163 / CBS 112.46 / NRRL 194 / M139</strain>
    </source>
</reference>
<feature type="compositionally biased region" description="Polar residues" evidence="3">
    <location>
        <begin position="302"/>
        <end position="313"/>
    </location>
</feature>
<dbReference type="GO" id="GO:0005737">
    <property type="term" value="C:cytoplasm"/>
    <property type="evidence" value="ECO:0000318"/>
    <property type="project" value="GO_Central"/>
</dbReference>
<evidence type="ECO:0000256" key="2">
    <source>
        <dbReference type="PROSITE-ProRule" id="PRU00192"/>
    </source>
</evidence>
<dbReference type="Gene3D" id="3.40.50.1100">
    <property type="match status" value="2"/>
</dbReference>
<dbReference type="GeneID" id="2869292"/>
<evidence type="ECO:0000313" key="6">
    <source>
        <dbReference type="Proteomes" id="UP000000560"/>
    </source>
</evidence>
<dbReference type="HOGENOM" id="CLU_002511_0_1_1"/>
<evidence type="ECO:0000259" key="4">
    <source>
        <dbReference type="PROSITE" id="PS50002"/>
    </source>
</evidence>
<sequence length="1789" mass="195134">MAAPTPQLPTRFPCWCRAIYSWGGEAKSDLGFIEGDLIECLNAGDGQWWMGRLRRDRRMVGLFPSNFVQLLGEDFVPVTRATSPMLPAAASPITNPTSAPKKQKTVFRKPFQAHKEALAPSGSGGSPSSTSLVGSTIPQTPPRDGSLSRRTKTGRTPTRANRQQSSLSRPLSIARPPSRGVSPHPPPEPTPQQHDISSRSRSRPPSRAVSPRPQLPEVTHSSPLVSPAGPTYAQTSHYPSHASSSRPQLPDFGRHSPLVSPSFPMYSHVQDTHSWSRSASPRPQLPEITHHSPLSPSVPMHNHSQLSHQSSREISPLQLTEREDSPPPPPPPPHRVAVQRQPSPGPAVPRQLDMNDRYVVFTRTPSPAGHSDANGQTPSPLRDAMEDVMTSLEDMGMPRDSRSPSPQPEFDNPWSPAAFDSLRESRHPQRNNRPLTSLGFEGEKEFYHSDAVHRNSVYTHDPFIEGPPQINNYVQRMESRLRQMQEQGRRGSEDIQPPVENSEEDDDMPPPPPPRHGSYHGRHNSIPAHLPSLRSRRSGHDLRNDMLNRSFTKSSNTTNSSSGVHSNATNQTSSTDRTSQSLMSGPSAGGFSATSAGSYARRGIAAGERPSTAVDAVRSRGFSDLTRMPRPESPMSGISYHSSHNTSRQGASSAIPWSTSATTPEEPNSVFGGLATPKAKKQGFFKKILESAKTGAANARSSIAVGQSGGSFSPTKGRAISPIRSSHSHRDTAAREMGTGNNPMDWVQVRRDVNRASSPSRNERIERAERCQMMDHPVIYAVEELYETAEGEESIDGLPISEPTDFGNVNLTLVDKSARFVNSLPPMTNPLSLAQGYVCRPYKSDVQRLRAIFTWVSEKIAWDEPIEDADIDLKRVLQTKRGCAQEVAYLVREMCAAVGIHADAIEGFLKPPGEVFDLDSLSRPNHWWNAVLVDGDWRFMDCSLANPTNPIRNQFVTTNTTVAESWYFLARPLELCYTHVPLEPEGQHICPPISPDVLLALPTVCPTYFKMGLQFPDYDTSVFRIEGLEVLQVRILVPADVECAAEVEAPGFARDADGDFFESGEIVRKRALVQPDWVNGQKRITIKAVLPGDEGQGMVKVYAGRKGLMHSSRDIPHPLAFALPIIHTGENPPYEFVLRHPTPHAQRHDLYIIQPQCAKLAVNNTFVFAVRQHPSSPTPQTSSNENSFSGRISPSVFSRPASALSMVSSSAGGSTVSTVSNEFSASTSAISSTRSNSGREKPAKLAIQSPSGKILRLTRKADHMISSPKTSDSPSECTADGSVWETVIKIGEGASPLQQQAFEFTPLLIPRDDIWHLALPRLASFEWTCTYLIYIEASKREMSPRLNLPDPFATIPRVSLLYPFSSPIHPLQSLSGLASAPAPASASASASTTHSAPGSTRSQGARTEGIHVSLYAKREDHSSPLACAGNKYRKLEYIVPDILSSSPRYGAGIAADVPTPIHGKGKVTTLVTEGAIQSNHTVQVASVASRIGLESVVLLHKGTGGGLASAKDKAAFLRTGNVQIVKLLGAEVRMFEKPVAPKTQDDIVEEVLNNLRAEGKVPYWIPSGASLHPLGGLGYARCAFEIAAQEKDILGSPNDRGSGGYGIKQPRFDYIFVACGSGSTVGGLIAGFKLLEKMENSQPHEQTRGERKRRVIGILTSPTMRKRYHEERILRFARGAGKLIGLNPQTDITMDDVVLDDRFAGERYGVLDAKTNDMLSLMAEKEEVILDPVYTAKVARGMMHWVAEGEIEKDLLASPATYRGQDGEQVNVLFIHTGGQSALGAYAST</sequence>
<feature type="region of interest" description="Disordered" evidence="3">
    <location>
        <begin position="481"/>
        <end position="595"/>
    </location>
</feature>
<dbReference type="OMA" id="MATEWAN"/>
<dbReference type="PANTHER" id="PTHR46333">
    <property type="entry name" value="CYTOKINESIS PROTEIN 3"/>
    <property type="match status" value="1"/>
</dbReference>
<dbReference type="KEGG" id="ani:ANIA_08210"/>
<evidence type="ECO:0000313" key="5">
    <source>
        <dbReference type="EMBL" id="CBF74116.1"/>
    </source>
</evidence>
<dbReference type="Proteomes" id="UP000000560">
    <property type="component" value="Chromosome II"/>
</dbReference>
<feature type="compositionally biased region" description="Polar residues" evidence="3">
    <location>
        <begin position="639"/>
        <end position="666"/>
    </location>
</feature>
<dbReference type="eggNOG" id="KOG4575">
    <property type="taxonomic scope" value="Eukaryota"/>
</dbReference>
<dbReference type="Gene3D" id="3.10.620.30">
    <property type="match status" value="1"/>
</dbReference>
<accession>C8V775</accession>
<feature type="region of interest" description="Disordered" evidence="3">
    <location>
        <begin position="1385"/>
        <end position="1406"/>
    </location>
</feature>
<feature type="compositionally biased region" description="Polar residues" evidence="3">
    <location>
        <begin position="704"/>
        <end position="714"/>
    </location>
</feature>
<name>Q5AU20_EMENI</name>
<feature type="compositionally biased region" description="Polar residues" evidence="3">
    <location>
        <begin position="568"/>
        <end position="583"/>
    </location>
</feature>
<dbReference type="OrthoDB" id="6129702at2759"/>
<dbReference type="FunFam" id="2.30.30.40:FF:000168">
    <property type="entry name" value="SH3 domain protein (Cyk3)"/>
    <property type="match status" value="1"/>
</dbReference>
<feature type="compositionally biased region" description="Polar residues" evidence="3">
    <location>
        <begin position="272"/>
        <end position="281"/>
    </location>
</feature>
<feature type="compositionally biased region" description="Polar residues" evidence="3">
    <location>
        <begin position="154"/>
        <end position="169"/>
    </location>
</feature>
<dbReference type="GO" id="GO:0003729">
    <property type="term" value="F:mRNA binding"/>
    <property type="evidence" value="ECO:0000318"/>
    <property type="project" value="GO_Central"/>
</dbReference>
<feature type="domain" description="SH3" evidence="4">
    <location>
        <begin position="11"/>
        <end position="73"/>
    </location>
</feature>
<feature type="region of interest" description="Disordered" evidence="3">
    <location>
        <begin position="116"/>
        <end position="440"/>
    </location>
</feature>
<dbReference type="Pfam" id="PF00291">
    <property type="entry name" value="PALP"/>
    <property type="match status" value="1"/>
</dbReference>
<dbReference type="CDD" id="cd11889">
    <property type="entry name" value="SH3_Cyk3p-like"/>
    <property type="match status" value="1"/>
</dbReference>
<feature type="compositionally biased region" description="Low complexity" evidence="3">
    <location>
        <begin position="584"/>
        <end position="595"/>
    </location>
</feature>
<dbReference type="InterPro" id="IPR001926">
    <property type="entry name" value="TrpB-like_PALP"/>
</dbReference>
<dbReference type="SMART" id="SM00460">
    <property type="entry name" value="TGc"/>
    <property type="match status" value="1"/>
</dbReference>
<dbReference type="FunFam" id="3.10.620.30:FF:000005">
    <property type="entry name" value="SH3 domain protein (Cyk3), putative"/>
    <property type="match status" value="1"/>
</dbReference>
<dbReference type="PANTHER" id="PTHR46333:SF2">
    <property type="entry name" value="CYTOKINESIS PROTEIN 3"/>
    <property type="match status" value="1"/>
</dbReference>
<dbReference type="SUPFAM" id="SSF54001">
    <property type="entry name" value="Cysteine proteinases"/>
    <property type="match status" value="1"/>
</dbReference>
<dbReference type="FunFam" id="3.40.50.1100:FF:000062">
    <property type="entry name" value="1-aminocyclopropane-1-carboxylate deaminase, putative"/>
    <property type="match status" value="1"/>
</dbReference>
<dbReference type="Pfam" id="PF07653">
    <property type="entry name" value="SH3_2"/>
    <property type="match status" value="1"/>
</dbReference>
<organism evidence="5 6">
    <name type="scientific">Emericella nidulans (strain FGSC A4 / ATCC 38163 / CBS 112.46 / NRRL 194 / M139)</name>
    <name type="common">Aspergillus nidulans</name>
    <dbReference type="NCBI Taxonomy" id="227321"/>
    <lineage>
        <taxon>Eukaryota</taxon>
        <taxon>Fungi</taxon>
        <taxon>Dikarya</taxon>
        <taxon>Ascomycota</taxon>
        <taxon>Pezizomycotina</taxon>
        <taxon>Eurotiomycetes</taxon>
        <taxon>Eurotiomycetidae</taxon>
        <taxon>Eurotiales</taxon>
        <taxon>Aspergillaceae</taxon>
        <taxon>Aspergillus</taxon>
        <taxon>Aspergillus subgen. Nidulantes</taxon>
    </lineage>
</organism>
<feature type="compositionally biased region" description="Low complexity" evidence="3">
    <location>
        <begin position="548"/>
        <end position="567"/>
    </location>
</feature>
<dbReference type="Pfam" id="PF24584">
    <property type="entry name" value="Ig_CYK3_C"/>
    <property type="match status" value="1"/>
</dbReference>
<dbReference type="RefSeq" id="XP_681479.1">
    <property type="nucleotide sequence ID" value="XM_676387.1"/>
</dbReference>
<dbReference type="Gene3D" id="2.30.30.40">
    <property type="entry name" value="SH3 Domains"/>
    <property type="match status" value="1"/>
</dbReference>
<keyword evidence="1 2" id="KW-0728">SH3 domain</keyword>
<dbReference type="InterPro" id="IPR001452">
    <property type="entry name" value="SH3_domain"/>
</dbReference>
<dbReference type="PROSITE" id="PS50002">
    <property type="entry name" value="SH3"/>
    <property type="match status" value="1"/>
</dbReference>
<evidence type="ECO:0000256" key="1">
    <source>
        <dbReference type="ARBA" id="ARBA00022443"/>
    </source>
</evidence>
<dbReference type="EMBL" id="BN001302">
    <property type="protein sequence ID" value="CBF74116.1"/>
    <property type="molecule type" value="Genomic_DNA"/>
</dbReference>
<keyword evidence="6" id="KW-1185">Reference proteome</keyword>
<dbReference type="FunCoup" id="Q5AU20">
    <property type="interactions" value="33"/>
</dbReference>
<dbReference type="InterPro" id="IPR035553">
    <property type="entry name" value="Cyk3_SH3"/>
</dbReference>
<proteinExistence type="predicted"/>
<dbReference type="SMART" id="SM00326">
    <property type="entry name" value="SH3"/>
    <property type="match status" value="1"/>
</dbReference>
<dbReference type="InterPro" id="IPR002931">
    <property type="entry name" value="Transglutaminase-like"/>
</dbReference>
<dbReference type="InterPro" id="IPR036028">
    <property type="entry name" value="SH3-like_dom_sf"/>
</dbReference>
<dbReference type="InParanoid" id="Q5AU20"/>
<gene>
    <name evidence="5" type="ORF">ANIA_08210</name>
</gene>
<dbReference type="SUPFAM" id="SSF50044">
    <property type="entry name" value="SH3-domain"/>
    <property type="match status" value="1"/>
</dbReference>
<feature type="compositionally biased region" description="Low complexity" evidence="3">
    <location>
        <begin position="1385"/>
        <end position="1400"/>
    </location>
</feature>
<dbReference type="InterPro" id="IPR052557">
    <property type="entry name" value="CAP/Cytokinesis_protein"/>
</dbReference>
<feature type="compositionally biased region" description="Low complexity" evidence="3">
    <location>
        <begin position="1174"/>
        <end position="1187"/>
    </location>
</feature>
<feature type="region of interest" description="Disordered" evidence="3">
    <location>
        <begin position="704"/>
        <end position="744"/>
    </location>
</feature>
<dbReference type="InterPro" id="IPR036052">
    <property type="entry name" value="TrpB-like_PALP_sf"/>
</dbReference>
<accession>Q5AU20</accession>
<feature type="compositionally biased region" description="Low complexity" evidence="3">
    <location>
        <begin position="118"/>
        <end position="136"/>
    </location>
</feature>
<feature type="region of interest" description="Disordered" evidence="3">
    <location>
        <begin position="608"/>
        <end position="675"/>
    </location>
</feature>
<dbReference type="STRING" id="227321.Q5AU20"/>
<dbReference type="SUPFAM" id="SSF53686">
    <property type="entry name" value="Tryptophan synthase beta subunit-like PLP-dependent enzymes"/>
    <property type="match status" value="1"/>
</dbReference>
<dbReference type="Pfam" id="PF01841">
    <property type="entry name" value="Transglut_core"/>
    <property type="match status" value="1"/>
</dbReference>
<evidence type="ECO:0000256" key="3">
    <source>
        <dbReference type="SAM" id="MobiDB-lite"/>
    </source>
</evidence>
<reference evidence="6" key="1">
    <citation type="journal article" date="2005" name="Nature">
        <title>Sequencing of Aspergillus nidulans and comparative analysis with A. fumigatus and A. oryzae.</title>
        <authorList>
            <person name="Galagan J.E."/>
            <person name="Calvo S.E."/>
            <person name="Cuomo C."/>
            <person name="Ma L.J."/>
            <person name="Wortman J.R."/>
            <person name="Batzoglou S."/>
            <person name="Lee S.I."/>
            <person name="Basturkmen M."/>
            <person name="Spevak C.C."/>
            <person name="Clutterbuck J."/>
            <person name="Kapitonov V."/>
            <person name="Jurka J."/>
            <person name="Scazzocchio C."/>
            <person name="Farman M."/>
            <person name="Butler J."/>
            <person name="Purcell S."/>
            <person name="Harris S."/>
            <person name="Braus G.H."/>
            <person name="Draht O."/>
            <person name="Busch S."/>
            <person name="D'Enfert C."/>
            <person name="Bouchier C."/>
            <person name="Goldman G.H."/>
            <person name="Bell-Pedersen D."/>
            <person name="Griffiths-Jones S."/>
            <person name="Doonan J.H."/>
            <person name="Yu J."/>
            <person name="Vienken K."/>
            <person name="Pain A."/>
            <person name="Freitag M."/>
            <person name="Selker E.U."/>
            <person name="Archer D.B."/>
            <person name="Penalva M.A."/>
            <person name="Oakley B.R."/>
            <person name="Momany M."/>
            <person name="Tanaka T."/>
            <person name="Kumagai T."/>
            <person name="Asai K."/>
            <person name="Machida M."/>
            <person name="Nierman W.C."/>
            <person name="Denning D.W."/>
            <person name="Caddick M."/>
            <person name="Hynes M."/>
            <person name="Paoletti M."/>
            <person name="Fischer R."/>
            <person name="Miller B."/>
            <person name="Dyer P."/>
            <person name="Sachs M.S."/>
            <person name="Osmani S.A."/>
            <person name="Birren B.W."/>
        </authorList>
    </citation>
    <scope>NUCLEOTIDE SEQUENCE [LARGE SCALE GENOMIC DNA]</scope>
    <source>
        <strain evidence="6">FGSC A4 / ATCC 38163 / CBS 112.46 / NRRL 194 / M139</strain>
    </source>
</reference>